<reference evidence="1" key="1">
    <citation type="journal article" date="2023" name="Mol. Phylogenet. Evol.">
        <title>Genome-scale phylogeny and comparative genomics of the fungal order Sordariales.</title>
        <authorList>
            <person name="Hensen N."/>
            <person name="Bonometti L."/>
            <person name="Westerberg I."/>
            <person name="Brannstrom I.O."/>
            <person name="Guillou S."/>
            <person name="Cros-Aarteil S."/>
            <person name="Calhoun S."/>
            <person name="Haridas S."/>
            <person name="Kuo A."/>
            <person name="Mondo S."/>
            <person name="Pangilinan J."/>
            <person name="Riley R."/>
            <person name="LaButti K."/>
            <person name="Andreopoulos B."/>
            <person name="Lipzen A."/>
            <person name="Chen C."/>
            <person name="Yan M."/>
            <person name="Daum C."/>
            <person name="Ng V."/>
            <person name="Clum A."/>
            <person name="Steindorff A."/>
            <person name="Ohm R.A."/>
            <person name="Martin F."/>
            <person name="Silar P."/>
            <person name="Natvig D.O."/>
            <person name="Lalanne C."/>
            <person name="Gautier V."/>
            <person name="Ament-Velasquez S.L."/>
            <person name="Kruys A."/>
            <person name="Hutchinson M.I."/>
            <person name="Powell A.J."/>
            <person name="Barry K."/>
            <person name="Miller A.N."/>
            <person name="Grigoriev I.V."/>
            <person name="Debuchy R."/>
            <person name="Gladieux P."/>
            <person name="Hiltunen Thoren M."/>
            <person name="Johannesson H."/>
        </authorList>
    </citation>
    <scope>NUCLEOTIDE SEQUENCE</scope>
    <source>
        <strain evidence="1">CBS 532.94</strain>
    </source>
</reference>
<proteinExistence type="predicted"/>
<name>A0AAN7C3N4_9PEZI</name>
<accession>A0AAN7C3N4</accession>
<keyword evidence="2" id="KW-1185">Reference proteome</keyword>
<protein>
    <submittedName>
        <fullName evidence="1">Uncharacterized protein</fullName>
    </submittedName>
</protein>
<reference evidence="1" key="2">
    <citation type="submission" date="2023-05" db="EMBL/GenBank/DDBJ databases">
        <authorList>
            <consortium name="Lawrence Berkeley National Laboratory"/>
            <person name="Steindorff A."/>
            <person name="Hensen N."/>
            <person name="Bonometti L."/>
            <person name="Westerberg I."/>
            <person name="Brannstrom I.O."/>
            <person name="Guillou S."/>
            <person name="Cros-Aarteil S."/>
            <person name="Calhoun S."/>
            <person name="Haridas S."/>
            <person name="Kuo A."/>
            <person name="Mondo S."/>
            <person name="Pangilinan J."/>
            <person name="Riley R."/>
            <person name="Labutti K."/>
            <person name="Andreopoulos B."/>
            <person name="Lipzen A."/>
            <person name="Chen C."/>
            <person name="Yanf M."/>
            <person name="Daum C."/>
            <person name="Ng V."/>
            <person name="Clum A."/>
            <person name="Ohm R."/>
            <person name="Martin F."/>
            <person name="Silar P."/>
            <person name="Natvig D."/>
            <person name="Lalanne C."/>
            <person name="Gautier V."/>
            <person name="Ament-Velasquez S.L."/>
            <person name="Kruys A."/>
            <person name="Hutchinson M.I."/>
            <person name="Powell A.J."/>
            <person name="Barry K."/>
            <person name="Miller A.N."/>
            <person name="Grigoriev I.V."/>
            <person name="Debuchy R."/>
            <person name="Gladieux P."/>
            <person name="Thoren M.H."/>
            <person name="Johannesson H."/>
        </authorList>
    </citation>
    <scope>NUCLEOTIDE SEQUENCE</scope>
    <source>
        <strain evidence="1">CBS 532.94</strain>
    </source>
</reference>
<comment type="caution">
    <text evidence="1">The sequence shown here is derived from an EMBL/GenBank/DDBJ whole genome shotgun (WGS) entry which is preliminary data.</text>
</comment>
<dbReference type="EMBL" id="MU860344">
    <property type="protein sequence ID" value="KAK4234645.1"/>
    <property type="molecule type" value="Genomic_DNA"/>
</dbReference>
<dbReference type="Proteomes" id="UP001303760">
    <property type="component" value="Unassembled WGS sequence"/>
</dbReference>
<organism evidence="1 2">
    <name type="scientific">Achaetomium macrosporum</name>
    <dbReference type="NCBI Taxonomy" id="79813"/>
    <lineage>
        <taxon>Eukaryota</taxon>
        <taxon>Fungi</taxon>
        <taxon>Dikarya</taxon>
        <taxon>Ascomycota</taxon>
        <taxon>Pezizomycotina</taxon>
        <taxon>Sordariomycetes</taxon>
        <taxon>Sordariomycetidae</taxon>
        <taxon>Sordariales</taxon>
        <taxon>Chaetomiaceae</taxon>
        <taxon>Achaetomium</taxon>
    </lineage>
</organism>
<evidence type="ECO:0000313" key="2">
    <source>
        <dbReference type="Proteomes" id="UP001303760"/>
    </source>
</evidence>
<sequence length="138" mass="15403">MADSTPDETRGGLKKNVWAELGDPTLPELCLVLGNSAPDAERGKRPRVIEEGQPLNHEPVVTLRTLGSTQRPRYLYRVVHDDMPFRGLKARGYGTVVADPLFFQIFIQKYLEWDCQSKSPFLSLGTTIDKVLGFTAAL</sequence>
<evidence type="ECO:0000313" key="1">
    <source>
        <dbReference type="EMBL" id="KAK4234645.1"/>
    </source>
</evidence>
<dbReference type="AlphaFoldDB" id="A0AAN7C3N4"/>
<gene>
    <name evidence="1" type="ORF">C8A03DRAFT_18498</name>
</gene>